<dbReference type="Proteomes" id="UP000616499">
    <property type="component" value="Unassembled WGS sequence"/>
</dbReference>
<keyword evidence="2" id="KW-1185">Reference proteome</keyword>
<proteinExistence type="predicted"/>
<evidence type="ECO:0000313" key="2">
    <source>
        <dbReference type="Proteomes" id="UP000616499"/>
    </source>
</evidence>
<protein>
    <submittedName>
        <fullName evidence="1">Uncharacterized protein</fullName>
    </submittedName>
</protein>
<reference evidence="2" key="1">
    <citation type="journal article" date="2019" name="Int. J. Syst. Evol. Microbiol.">
        <title>The Global Catalogue of Microorganisms (GCM) 10K type strain sequencing project: providing services to taxonomists for standard genome sequencing and annotation.</title>
        <authorList>
            <consortium name="The Broad Institute Genomics Platform"/>
            <consortium name="The Broad Institute Genome Sequencing Center for Infectious Disease"/>
            <person name="Wu L."/>
            <person name="Ma J."/>
        </authorList>
    </citation>
    <scope>NUCLEOTIDE SEQUENCE [LARGE SCALE GENOMIC DNA]</scope>
    <source>
        <strain evidence="2">JCM 13501</strain>
    </source>
</reference>
<sequence length="81" mass="8627">MKQRTVQDEGNITWTCVEAFSGGSRKTAEAAKTLTKDAEGNVTVVCTPGGGEQSVRLSLPETWLEQTSDQALLDAIQATKA</sequence>
<accession>A0ABQ2H045</accession>
<dbReference type="EMBL" id="BMNW01000007">
    <property type="protein sequence ID" value="GGM19473.1"/>
    <property type="molecule type" value="Genomic_DNA"/>
</dbReference>
<gene>
    <name evidence="1" type="ORF">GCM10009425_32960</name>
</gene>
<dbReference type="RefSeq" id="WP_188867213.1">
    <property type="nucleotide sequence ID" value="NZ_BMNW01000007.1"/>
</dbReference>
<organism evidence="1 2">
    <name type="scientific">Pseudomonas asuensis</name>
    <dbReference type="NCBI Taxonomy" id="1825787"/>
    <lineage>
        <taxon>Bacteria</taxon>
        <taxon>Pseudomonadati</taxon>
        <taxon>Pseudomonadota</taxon>
        <taxon>Gammaproteobacteria</taxon>
        <taxon>Pseudomonadales</taxon>
        <taxon>Pseudomonadaceae</taxon>
        <taxon>Pseudomonas</taxon>
    </lineage>
</organism>
<comment type="caution">
    <text evidence="1">The sequence shown here is derived from an EMBL/GenBank/DDBJ whole genome shotgun (WGS) entry which is preliminary data.</text>
</comment>
<name>A0ABQ2H045_9PSED</name>
<evidence type="ECO:0000313" key="1">
    <source>
        <dbReference type="EMBL" id="GGM19473.1"/>
    </source>
</evidence>